<keyword evidence="5" id="KW-1185">Reference proteome</keyword>
<comment type="pathway">
    <text evidence="1">Cofactor biosynthesis; thiamine diphosphate biosynthesis; thiamine diphosphate from thiamine phosphate: step 1/1.</text>
</comment>
<comment type="caution">
    <text evidence="4">The sequence shown here is derived from an EMBL/GenBank/DDBJ whole genome shotgun (WGS) entry which is preliminary data.</text>
</comment>
<dbReference type="GO" id="GO:0009030">
    <property type="term" value="F:thiamine-phosphate kinase activity"/>
    <property type="evidence" value="ECO:0007669"/>
    <property type="project" value="UniProtKB-UniRule"/>
</dbReference>
<name>A0A9X2CV40_9BACI</name>
<keyword evidence="1 4" id="KW-0418">Kinase</keyword>
<feature type="binding site" evidence="1">
    <location>
        <position position="122"/>
    </location>
    <ligand>
        <name>Mg(2+)</name>
        <dbReference type="ChEBI" id="CHEBI:18420"/>
        <label>1</label>
    </ligand>
</feature>
<dbReference type="AlphaFoldDB" id="A0A9X2CV40"/>
<dbReference type="CDD" id="cd02194">
    <property type="entry name" value="ThiL"/>
    <property type="match status" value="1"/>
</dbReference>
<dbReference type="GO" id="GO:0009229">
    <property type="term" value="P:thiamine diphosphate biosynthetic process"/>
    <property type="evidence" value="ECO:0007669"/>
    <property type="project" value="UniProtKB-UniRule"/>
</dbReference>
<dbReference type="InterPro" id="IPR036676">
    <property type="entry name" value="PurM-like_C_sf"/>
</dbReference>
<dbReference type="RefSeq" id="WP_250097707.1">
    <property type="nucleotide sequence ID" value="NZ_JAKRYL010000020.1"/>
</dbReference>
<feature type="binding site" evidence="1">
    <location>
        <position position="45"/>
    </location>
    <ligand>
        <name>Mg(2+)</name>
        <dbReference type="ChEBI" id="CHEBI:18420"/>
        <label>2</label>
    </ligand>
</feature>
<dbReference type="InterPro" id="IPR010918">
    <property type="entry name" value="PurM-like_C_dom"/>
</dbReference>
<comment type="catalytic activity">
    <reaction evidence="1">
        <text>thiamine phosphate + ATP = thiamine diphosphate + ADP</text>
        <dbReference type="Rhea" id="RHEA:15913"/>
        <dbReference type="ChEBI" id="CHEBI:30616"/>
        <dbReference type="ChEBI" id="CHEBI:37575"/>
        <dbReference type="ChEBI" id="CHEBI:58937"/>
        <dbReference type="ChEBI" id="CHEBI:456216"/>
        <dbReference type="EC" id="2.7.4.16"/>
    </reaction>
</comment>
<dbReference type="NCBIfam" id="TIGR01379">
    <property type="entry name" value="thiL"/>
    <property type="match status" value="1"/>
</dbReference>
<dbReference type="EMBL" id="JAKRYL010000020">
    <property type="protein sequence ID" value="MCL7748819.1"/>
    <property type="molecule type" value="Genomic_DNA"/>
</dbReference>
<dbReference type="PANTHER" id="PTHR30270">
    <property type="entry name" value="THIAMINE-MONOPHOSPHATE KINASE"/>
    <property type="match status" value="1"/>
</dbReference>
<feature type="binding site" evidence="1">
    <location>
        <position position="217"/>
    </location>
    <ligand>
        <name>Mg(2+)</name>
        <dbReference type="ChEBI" id="CHEBI:18420"/>
        <label>3</label>
    </ligand>
</feature>
<keyword evidence="1" id="KW-0067">ATP-binding</keyword>
<dbReference type="InterPro" id="IPR006283">
    <property type="entry name" value="ThiL-like"/>
</dbReference>
<dbReference type="HAMAP" id="MF_02128">
    <property type="entry name" value="TMP_kinase"/>
    <property type="match status" value="1"/>
</dbReference>
<feature type="binding site" evidence="1">
    <location>
        <position position="104"/>
    </location>
    <ligand>
        <name>ATP</name>
        <dbReference type="ChEBI" id="CHEBI:30616"/>
    </ligand>
</feature>
<dbReference type="SUPFAM" id="SSF56042">
    <property type="entry name" value="PurM C-terminal domain-like"/>
    <property type="match status" value="1"/>
</dbReference>
<feature type="binding site" evidence="1">
    <location>
        <position position="267"/>
    </location>
    <ligand>
        <name>substrate</name>
    </ligand>
</feature>
<comment type="miscellaneous">
    <text evidence="1">Reaction mechanism of ThiL seems to utilize a direct, inline transfer of the gamma-phosphate of ATP to TMP rather than a phosphorylated enzyme intermediate.</text>
</comment>
<dbReference type="Pfam" id="PF00586">
    <property type="entry name" value="AIRS"/>
    <property type="match status" value="1"/>
</dbReference>
<feature type="binding site" evidence="1">
    <location>
        <position position="74"/>
    </location>
    <ligand>
        <name>Mg(2+)</name>
        <dbReference type="ChEBI" id="CHEBI:18420"/>
        <label>2</label>
    </ligand>
</feature>
<evidence type="ECO:0000256" key="1">
    <source>
        <dbReference type="HAMAP-Rule" id="MF_02128"/>
    </source>
</evidence>
<proteinExistence type="inferred from homology"/>
<comment type="similarity">
    <text evidence="1">Belongs to the thiamine-monophosphate kinase family.</text>
</comment>
<sequence>MEDEFVFITKISPEETYQKGLVRGIGDDAAVYSSSDQMEQVVCVDTMVEGVHFRRDTLSPYQIGKKGLAINVSDLAAMGAIPTYYLVSIAVPPSWTEEELTQLYKGMNELAETHRMDLIGGDTVSTNDVLVLTVTAIGLVERGKARYRDQAKAGDLIFLTGYAGTSAAGLDLLFQKGLHGPFSIEEQELVKAHQEPLPHVIEGRILSTANKRISLNDVSDGVASEANELAEASRAKFIIKSDKLPIHKAMHSYPKEKQLKYALFGGEDFVLIGTVPKEDAKDLEEEFHQIGLMFEIVGFVEEGEPGVFLLEENKMKKVEKNGYNHFKKRG</sequence>
<dbReference type="Pfam" id="PF02769">
    <property type="entry name" value="AIRS_C"/>
    <property type="match status" value="1"/>
</dbReference>
<evidence type="ECO:0000259" key="3">
    <source>
        <dbReference type="Pfam" id="PF02769"/>
    </source>
</evidence>
<evidence type="ECO:0000259" key="2">
    <source>
        <dbReference type="Pfam" id="PF00586"/>
    </source>
</evidence>
<dbReference type="EC" id="2.7.4.16" evidence="1"/>
<gene>
    <name evidence="1" type="primary">thiL</name>
    <name evidence="4" type="ORF">MF646_17005</name>
</gene>
<dbReference type="GO" id="GO:0005524">
    <property type="term" value="F:ATP binding"/>
    <property type="evidence" value="ECO:0007669"/>
    <property type="project" value="UniProtKB-UniRule"/>
</dbReference>
<feature type="binding site" evidence="1">
    <location>
        <position position="45"/>
    </location>
    <ligand>
        <name>Mg(2+)</name>
        <dbReference type="ChEBI" id="CHEBI:18420"/>
        <label>1</label>
    </ligand>
</feature>
<evidence type="ECO:0000313" key="5">
    <source>
        <dbReference type="Proteomes" id="UP001139150"/>
    </source>
</evidence>
<dbReference type="Gene3D" id="3.30.1330.10">
    <property type="entry name" value="PurM-like, N-terminal domain"/>
    <property type="match status" value="1"/>
</dbReference>
<feature type="binding site" evidence="1">
    <location>
        <position position="148"/>
    </location>
    <ligand>
        <name>ATP</name>
        <dbReference type="ChEBI" id="CHEBI:30616"/>
    </ligand>
</feature>
<dbReference type="Gene3D" id="3.90.650.10">
    <property type="entry name" value="PurM-like C-terminal domain"/>
    <property type="match status" value="1"/>
</dbReference>
<dbReference type="InterPro" id="IPR036921">
    <property type="entry name" value="PurM-like_N_sf"/>
</dbReference>
<feature type="binding site" evidence="1">
    <location>
        <position position="220"/>
    </location>
    <ligand>
        <name>Mg(2+)</name>
        <dbReference type="ChEBI" id="CHEBI:18420"/>
        <label>5</label>
    </ligand>
</feature>
<feature type="binding site" evidence="1">
    <location>
        <position position="28"/>
    </location>
    <ligand>
        <name>Mg(2+)</name>
        <dbReference type="ChEBI" id="CHEBI:18420"/>
        <label>3</label>
    </ligand>
</feature>
<dbReference type="InterPro" id="IPR016188">
    <property type="entry name" value="PurM-like_N"/>
</dbReference>
<dbReference type="SUPFAM" id="SSF55326">
    <property type="entry name" value="PurM N-terminal domain-like"/>
    <property type="match status" value="1"/>
</dbReference>
<feature type="binding site" evidence="1">
    <location>
        <position position="323"/>
    </location>
    <ligand>
        <name>substrate</name>
    </ligand>
</feature>
<feature type="binding site" evidence="1">
    <location>
        <position position="28"/>
    </location>
    <ligand>
        <name>Mg(2+)</name>
        <dbReference type="ChEBI" id="CHEBI:18420"/>
        <label>4</label>
    </ligand>
</feature>
<comment type="function">
    <text evidence="1">Catalyzes the ATP-dependent phosphorylation of thiamine-monophosphate (TMP) to form thiamine-pyrophosphate (TPP), the active form of vitamin B1.</text>
</comment>
<feature type="binding site" evidence="1">
    <location>
        <position position="219"/>
    </location>
    <ligand>
        <name>ATP</name>
        <dbReference type="ChEBI" id="CHEBI:30616"/>
    </ligand>
</feature>
<dbReference type="PANTHER" id="PTHR30270:SF0">
    <property type="entry name" value="THIAMINE-MONOPHOSPHATE KINASE"/>
    <property type="match status" value="1"/>
</dbReference>
<reference evidence="4" key="1">
    <citation type="submission" date="2022-02" db="EMBL/GenBank/DDBJ databases">
        <title>Halalkalibacter sp. nov. isolated from Lonar Lake, India.</title>
        <authorList>
            <person name="Joshi A."/>
            <person name="Thite S."/>
            <person name="Lodha T."/>
        </authorList>
    </citation>
    <scope>NUCLEOTIDE SEQUENCE</scope>
    <source>
        <strain evidence="4">MEB205</strain>
    </source>
</reference>
<keyword evidence="1" id="KW-0479">Metal-binding</keyword>
<protein>
    <recommendedName>
        <fullName evidence="1">Thiamine-monophosphate kinase</fullName>
        <shortName evidence="1">TMP kinase</shortName>
        <shortName evidence="1">Thiamine-phosphate kinase</shortName>
        <ecNumber evidence="1">2.7.4.16</ecNumber>
    </recommendedName>
</protein>
<evidence type="ECO:0000313" key="4">
    <source>
        <dbReference type="EMBL" id="MCL7748819.1"/>
    </source>
</evidence>
<accession>A0A9X2CV40</accession>
<feature type="binding site" evidence="1">
    <location>
        <position position="74"/>
    </location>
    <ligand>
        <name>Mg(2+)</name>
        <dbReference type="ChEBI" id="CHEBI:18420"/>
        <label>3</label>
    </ligand>
</feature>
<keyword evidence="1" id="KW-0460">Magnesium</keyword>
<feature type="binding site" evidence="1">
    <location>
        <position position="52"/>
    </location>
    <ligand>
        <name>substrate</name>
    </ligand>
</feature>
<organism evidence="4 5">
    <name type="scientific">Halalkalibacter alkaliphilus</name>
    <dbReference type="NCBI Taxonomy" id="2917993"/>
    <lineage>
        <taxon>Bacteria</taxon>
        <taxon>Bacillati</taxon>
        <taxon>Bacillota</taxon>
        <taxon>Bacilli</taxon>
        <taxon>Bacillales</taxon>
        <taxon>Bacillaceae</taxon>
        <taxon>Halalkalibacter</taxon>
    </lineage>
</organism>
<feature type="domain" description="PurM-like N-terminal" evidence="2">
    <location>
        <begin position="26"/>
        <end position="140"/>
    </location>
</feature>
<feature type="domain" description="PurM-like C-terminal" evidence="3">
    <location>
        <begin position="152"/>
        <end position="304"/>
    </location>
</feature>
<feature type="binding site" evidence="1">
    <location>
        <position position="74"/>
    </location>
    <ligand>
        <name>Mg(2+)</name>
        <dbReference type="ChEBI" id="CHEBI:18420"/>
        <label>4</label>
    </ligand>
</feature>
<keyword evidence="1" id="KW-0547">Nucleotide-binding</keyword>
<dbReference type="PIRSF" id="PIRSF005303">
    <property type="entry name" value="Thiam_monoph_kin"/>
    <property type="match status" value="1"/>
</dbReference>
<keyword evidence="1 4" id="KW-0808">Transferase</keyword>
<comment type="caution">
    <text evidence="1">Lacks conserved residue(s) required for the propagation of feature annotation.</text>
</comment>
<dbReference type="Proteomes" id="UP001139150">
    <property type="component" value="Unassembled WGS sequence"/>
</dbReference>
<keyword evidence="1" id="KW-0784">Thiamine biosynthesis</keyword>
<feature type="binding site" evidence="1">
    <location>
        <begin position="121"/>
        <end position="122"/>
    </location>
    <ligand>
        <name>ATP</name>
        <dbReference type="ChEBI" id="CHEBI:30616"/>
    </ligand>
</feature>
<dbReference type="GO" id="GO:0009228">
    <property type="term" value="P:thiamine biosynthetic process"/>
    <property type="evidence" value="ECO:0007669"/>
    <property type="project" value="UniProtKB-KW"/>
</dbReference>
<dbReference type="GO" id="GO:0000287">
    <property type="term" value="F:magnesium ion binding"/>
    <property type="evidence" value="ECO:0007669"/>
    <property type="project" value="UniProtKB-UniRule"/>
</dbReference>